<dbReference type="SUPFAM" id="SSF52047">
    <property type="entry name" value="RNI-like"/>
    <property type="match status" value="1"/>
</dbReference>
<proteinExistence type="predicted"/>
<dbReference type="AlphaFoldDB" id="A0AAV0U3X4"/>
<dbReference type="InterPro" id="IPR032675">
    <property type="entry name" value="LRR_dom_sf"/>
</dbReference>
<dbReference type="Proteomes" id="UP001162029">
    <property type="component" value="Unassembled WGS sequence"/>
</dbReference>
<evidence type="ECO:0000313" key="1">
    <source>
        <dbReference type="EMBL" id="CAI5731686.1"/>
    </source>
</evidence>
<dbReference type="Gene3D" id="3.80.10.10">
    <property type="entry name" value="Ribonuclease Inhibitor"/>
    <property type="match status" value="1"/>
</dbReference>
<organism evidence="1 2">
    <name type="scientific">Peronospora destructor</name>
    <dbReference type="NCBI Taxonomy" id="86335"/>
    <lineage>
        <taxon>Eukaryota</taxon>
        <taxon>Sar</taxon>
        <taxon>Stramenopiles</taxon>
        <taxon>Oomycota</taxon>
        <taxon>Peronosporomycetes</taxon>
        <taxon>Peronosporales</taxon>
        <taxon>Peronosporaceae</taxon>
        <taxon>Peronospora</taxon>
    </lineage>
</organism>
<evidence type="ECO:0000313" key="2">
    <source>
        <dbReference type="Proteomes" id="UP001162029"/>
    </source>
</evidence>
<protein>
    <submittedName>
        <fullName evidence="1">Uncharacterized protein</fullName>
    </submittedName>
</protein>
<name>A0AAV0U3X4_9STRA</name>
<gene>
    <name evidence="1" type="ORF">PDE001_LOCUS4882</name>
</gene>
<comment type="caution">
    <text evidence="1">The sequence shown here is derived from an EMBL/GenBank/DDBJ whole genome shotgun (WGS) entry which is preliminary data.</text>
</comment>
<reference evidence="1" key="1">
    <citation type="submission" date="2022-12" db="EMBL/GenBank/DDBJ databases">
        <authorList>
            <person name="Webb A."/>
        </authorList>
    </citation>
    <scope>NUCLEOTIDE SEQUENCE</scope>
    <source>
        <strain evidence="1">Pd1</strain>
    </source>
</reference>
<keyword evidence="2" id="KW-1185">Reference proteome</keyword>
<sequence length="256" mass="29313">MSLESPGVLSHLTSWLTSCELHLMRTLSCNLYAAIPRLTWELIVCKFSTSESIRHLSTVFPNVWCLRVQDALLDEMPTPNLLVSWLDKYWKLRELMLTRVTCISVFNVHLLAEELTKVAIRECYQLEQVLVDPTDLPSLHQLDLSSCAQLVRVHVTSKVLENLDLSCNDNLQYLVLDLERVVDLDLSFLKSLTYLCIRSSSLRRLNLRGYNHLTPNTMSINCPNLQFVVVQGTSILVEDLNKTEFSDKMFLLPDTA</sequence>
<dbReference type="EMBL" id="CANTFM010000922">
    <property type="protein sequence ID" value="CAI5731686.1"/>
    <property type="molecule type" value="Genomic_DNA"/>
</dbReference>
<accession>A0AAV0U3X4</accession>